<dbReference type="GO" id="GO:0003918">
    <property type="term" value="F:DNA topoisomerase type II (double strand cut, ATP-hydrolyzing) activity"/>
    <property type="evidence" value="ECO:0007669"/>
    <property type="project" value="UniProtKB-UniRule"/>
</dbReference>
<dbReference type="CDD" id="cd03365">
    <property type="entry name" value="TOPRIM_TopoIIA"/>
    <property type="match status" value="1"/>
</dbReference>
<keyword evidence="13 14" id="KW-0413">Isomerase</keyword>
<dbReference type="Gene3D" id="3.30.230.10">
    <property type="match status" value="1"/>
</dbReference>
<evidence type="ECO:0000256" key="5">
    <source>
        <dbReference type="ARBA" id="ARBA00012895"/>
    </source>
</evidence>
<feature type="compositionally biased region" description="Basic residues" evidence="17">
    <location>
        <begin position="1450"/>
        <end position="1462"/>
    </location>
</feature>
<comment type="subunit">
    <text evidence="15">Homodimer.</text>
</comment>
<dbReference type="PROSITE" id="PS52040">
    <property type="entry name" value="TOPO_IIA"/>
    <property type="match status" value="1"/>
</dbReference>
<dbReference type="InterPro" id="IPR001154">
    <property type="entry name" value="TopoII_euk"/>
</dbReference>
<dbReference type="GO" id="GO:0005634">
    <property type="term" value="C:nucleus"/>
    <property type="evidence" value="ECO:0007669"/>
    <property type="project" value="TreeGrafter"/>
</dbReference>
<dbReference type="InterPro" id="IPR013506">
    <property type="entry name" value="Topo_IIA_bsu_dom2"/>
</dbReference>
<dbReference type="Pfam" id="PF02518">
    <property type="entry name" value="HATPase_c"/>
    <property type="match status" value="1"/>
</dbReference>
<dbReference type="EC" id="5.6.2.2" evidence="5 15"/>
<evidence type="ECO:0000313" key="20">
    <source>
        <dbReference type="EMBL" id="TEB39144.1"/>
    </source>
</evidence>
<feature type="compositionally biased region" description="Basic residues" evidence="17">
    <location>
        <begin position="1271"/>
        <end position="1284"/>
    </location>
</feature>
<keyword evidence="21" id="KW-1185">Reference proteome</keyword>
<dbReference type="GO" id="GO:0000819">
    <property type="term" value="P:sister chromatid segregation"/>
    <property type="evidence" value="ECO:0007669"/>
    <property type="project" value="TreeGrafter"/>
</dbReference>
<feature type="region of interest" description="Disordered" evidence="17">
    <location>
        <begin position="1009"/>
        <end position="1034"/>
    </location>
</feature>
<keyword evidence="8 15" id="KW-0547">Nucleotide-binding</keyword>
<evidence type="ECO:0000256" key="12">
    <source>
        <dbReference type="ARBA" id="ARBA00023125"/>
    </source>
</evidence>
<dbReference type="InterPro" id="IPR001241">
    <property type="entry name" value="Topo_IIA"/>
</dbReference>
<dbReference type="GO" id="GO:0006265">
    <property type="term" value="P:DNA topological change"/>
    <property type="evidence" value="ECO:0007669"/>
    <property type="project" value="UniProtKB-UniRule"/>
</dbReference>
<dbReference type="Gene3D" id="3.40.50.670">
    <property type="match status" value="1"/>
</dbReference>
<dbReference type="Gene3D" id="1.10.268.10">
    <property type="entry name" value="Topoisomerase, domain 3"/>
    <property type="match status" value="1"/>
</dbReference>
<dbReference type="STRING" id="71717.A0A4Y7TYT2"/>
<dbReference type="InterPro" id="IPR014721">
    <property type="entry name" value="Ribsml_uS5_D2-typ_fold_subgr"/>
</dbReference>
<feature type="region of interest" description="Disordered" evidence="17">
    <location>
        <begin position="1"/>
        <end position="105"/>
    </location>
</feature>
<dbReference type="GO" id="GO:0046872">
    <property type="term" value="F:metal ion binding"/>
    <property type="evidence" value="ECO:0007669"/>
    <property type="project" value="UniProtKB-KW"/>
</dbReference>
<name>A0A4Y7TYT2_COPMI</name>
<dbReference type="PANTHER" id="PTHR10169:SF38">
    <property type="entry name" value="DNA TOPOISOMERASE 2"/>
    <property type="match status" value="1"/>
</dbReference>
<dbReference type="OrthoDB" id="276498at2759"/>
<dbReference type="Pfam" id="PF00521">
    <property type="entry name" value="DNA_topoisoIV"/>
    <property type="match status" value="1"/>
</dbReference>
<dbReference type="FunFam" id="3.90.199.10:FF:000002">
    <property type="entry name" value="DNA topoisomerase 2"/>
    <property type="match status" value="1"/>
</dbReference>
<dbReference type="InterPro" id="IPR013758">
    <property type="entry name" value="Topo_IIA_A/C_ab"/>
</dbReference>
<keyword evidence="10" id="KW-0460">Magnesium</keyword>
<protein>
    <recommendedName>
        <fullName evidence="6 15">DNA topoisomerase 2</fullName>
        <ecNumber evidence="5 15">5.6.2.2</ecNumber>
    </recommendedName>
</protein>
<evidence type="ECO:0000256" key="6">
    <source>
        <dbReference type="ARBA" id="ARBA00019635"/>
    </source>
</evidence>
<comment type="similarity">
    <text evidence="4 15">Belongs to the type II topoisomerase family.</text>
</comment>
<evidence type="ECO:0000256" key="16">
    <source>
        <dbReference type="SAM" id="Coils"/>
    </source>
</evidence>
<dbReference type="CDD" id="cd03481">
    <property type="entry name" value="TopoIIA_Trans_ScTopoIIA"/>
    <property type="match status" value="1"/>
</dbReference>
<feature type="compositionally biased region" description="Basic and acidic residues" evidence="17">
    <location>
        <begin position="1009"/>
        <end position="1030"/>
    </location>
</feature>
<evidence type="ECO:0000256" key="8">
    <source>
        <dbReference type="ARBA" id="ARBA00022741"/>
    </source>
</evidence>
<accession>A0A4Y7TYT2</accession>
<sequence length="1562" mass="175187">MSSSEEDYDVVSSGSDFDEVMPVKKTAAKGKAPAKATMKAPAKKIAAASKATGAKTKAPKKATHGDDDDDASDNDDMDMDEPTSRASSSRAANGTTNGTLKKKTASETYQKLTQLEHILKRPDSYIGSVETITQTMWAFDSDTKRMVHREVKYVPGFFKIVDEILVNAADNKINDSSMDSLKVNIDVEAGTISVYNNGRGIPIEIHSKEKIYIPELIFGHLLSSSNYDDDEKKLTGGRNGYGAKLANIYSHEFTVETADKNSQQKYKQTWTDNMSKCGKAKITKNSRGEEYTRITFRPDLKRFGMDSIDDDTVALLKKRVYDMSGTVKDIKVFLNDERLKIKNFKQYVELYVSSAAEEAAEKSGGAAQPKASIVFEQISPRWEVAYALSDGQFQHVAFANSIATTKGGTHVNYIADQIAKNLIAAVGKKNKGAAVKATQIKNHMWLFNPTFDSQTKETLTLPSNKFGSKPSLSEDFYKKVQKSGIIDNVLNWAKFKADQQIKKTDGTKRSRLLGITKLSDANNAGTKKAKDCTLILTEGDSAKALAVAGLGVVGRDNFGVFPLRGKLLNVREARHDQIMKNEEIQNIKKIMGLQHNKDYTDTTSLRYGRLMIMTDQDHDGSHIKGLLINFLDHFYPSLLKIPDFLVEFVTPIVRVRRGKQVKDFFTIPEYEQWLEDTPDGRKWESKYYKGLGTSTAEDAKGYFGKMEKHMIPFSPIQTGDRELFELAFSKKKADDRKEWLRNFKPGTFLDHRLEEIPYSEFIHKELILFSMADNIRSIPSISDGLKPGQRKVIWGCFKRKMKKEIKVAQLVGYISEQSAYHHGEQSLAMTIINLAQDFVGANNLALLNPAGQFGTRETGGKDAAAPRYLFTNSKPISRMVFHPADDPLLNYLRDDDTPIEPEWYMPILPMVLVNGAEGIGTGWSTNIPPFNPADIVANIRRMMKGEDQVPILPWWRGFRGEVKVTGKGKYEICGVAKRTGDTTVEISELPVHKWTQSFKGELEAMITGEKVKEKKDDDKENEKDEDEKGKKKDTKKVQAGLIKDFKEHHDNLNVLFEVHMDKKDLDKAEEKGLIEFFGLSTKMSTTNMMLFDFDTKIKKYDSPEEVIEEFFPMRLQYYQKRKDFLASEIETTLTKLQNQIRFIKMIIDKQLTVNNRRKADIVSELRKKEFVPFPKATKQKGAEEGDEEEDEEEAAGAVTDFDYLLGMAIYSLTRERIEKLENQAREKEDELLAMLKRSPQDLWNTDLDRFLDEWENDCKEFEAKANDVAGGKKKKQQKTLKTRKSIGFSAKREDDDDFVPIKAVNGAKKKAPAKAGSSRMKDEDDDFGDMNVDEKKPAPKRRIPVKQNLIEDDDEDDDLDDDYGGLSVPKPAAKPAKAKEKEVVEIDDEDSEPVKAPPKKPAVKKPTATKKGSDDESDGPPLPASKKKAPAKKAAREESGSDVEIVASKSKGKAPAKLKRKSPAIADDTSEDAAVRPAAKKSKQMAMTDFLKGPARKISKSMKPASPPKKRAATKVVDDDDDDDEGPRRRARSRSAAVKQYVEIDSDSDEGGGDDSMFVDDE</sequence>
<dbReference type="GO" id="GO:0005524">
    <property type="term" value="F:ATP binding"/>
    <property type="evidence" value="ECO:0007669"/>
    <property type="project" value="UniProtKB-UniRule"/>
</dbReference>
<keyword evidence="12 14" id="KW-0238">DNA-binding</keyword>
<evidence type="ECO:0000256" key="14">
    <source>
        <dbReference type="PROSITE-ProRule" id="PRU01384"/>
    </source>
</evidence>
<dbReference type="GO" id="GO:0000712">
    <property type="term" value="P:resolution of meiotic recombination intermediates"/>
    <property type="evidence" value="ECO:0007669"/>
    <property type="project" value="TreeGrafter"/>
</dbReference>
<evidence type="ECO:0000256" key="3">
    <source>
        <dbReference type="ARBA" id="ARBA00001946"/>
    </source>
</evidence>
<evidence type="ECO:0000256" key="11">
    <source>
        <dbReference type="ARBA" id="ARBA00023029"/>
    </source>
</evidence>
<feature type="compositionally biased region" description="Acidic residues" evidence="17">
    <location>
        <begin position="66"/>
        <end position="81"/>
    </location>
</feature>
<evidence type="ECO:0000256" key="10">
    <source>
        <dbReference type="ARBA" id="ARBA00022842"/>
    </source>
</evidence>
<keyword evidence="7" id="KW-0479">Metal-binding</keyword>
<dbReference type="InterPro" id="IPR013757">
    <property type="entry name" value="Topo_IIA_A_a_sf"/>
</dbReference>
<evidence type="ECO:0000256" key="9">
    <source>
        <dbReference type="ARBA" id="ARBA00022840"/>
    </source>
</evidence>
<evidence type="ECO:0000256" key="2">
    <source>
        <dbReference type="ARBA" id="ARBA00001913"/>
    </source>
</evidence>
<comment type="cofactor">
    <cofactor evidence="2">
        <name>Ca(2+)</name>
        <dbReference type="ChEBI" id="CHEBI:29108"/>
    </cofactor>
</comment>
<dbReference type="InterPro" id="IPR036890">
    <property type="entry name" value="HATPase_C_sf"/>
</dbReference>
<feature type="coiled-coil region" evidence="16">
    <location>
        <begin position="1210"/>
        <end position="1237"/>
    </location>
</feature>
<dbReference type="InterPro" id="IPR013760">
    <property type="entry name" value="Topo_IIA-like_dom_sf"/>
</dbReference>
<dbReference type="SMART" id="SM00434">
    <property type="entry name" value="TOP4c"/>
    <property type="match status" value="1"/>
</dbReference>
<comment type="caution">
    <text evidence="20">The sequence shown here is derived from an EMBL/GenBank/DDBJ whole genome shotgun (WGS) entry which is preliminary data.</text>
</comment>
<keyword evidence="9 15" id="KW-0067">ATP-binding</keyword>
<dbReference type="CDD" id="cd00187">
    <property type="entry name" value="TOP4c"/>
    <property type="match status" value="1"/>
</dbReference>
<dbReference type="Gene3D" id="3.30.565.10">
    <property type="entry name" value="Histidine kinase-like ATPase, C-terminal domain"/>
    <property type="match status" value="1"/>
</dbReference>
<dbReference type="Pfam" id="PF16898">
    <property type="entry name" value="TOPRIM_C"/>
    <property type="match status" value="1"/>
</dbReference>
<evidence type="ECO:0000256" key="13">
    <source>
        <dbReference type="ARBA" id="ARBA00023235"/>
    </source>
</evidence>
<dbReference type="EMBL" id="QPFP01000002">
    <property type="protein sequence ID" value="TEB39144.1"/>
    <property type="molecule type" value="Genomic_DNA"/>
</dbReference>
<dbReference type="GO" id="GO:0003677">
    <property type="term" value="F:DNA binding"/>
    <property type="evidence" value="ECO:0007669"/>
    <property type="project" value="UniProtKB-UniRule"/>
</dbReference>
<dbReference type="InterPro" id="IPR018522">
    <property type="entry name" value="TopoIIA_CS"/>
</dbReference>
<feature type="compositionally biased region" description="Acidic residues" evidence="17">
    <location>
        <begin position="1350"/>
        <end position="1363"/>
    </location>
</feature>
<evidence type="ECO:0000259" key="19">
    <source>
        <dbReference type="PROSITE" id="PS52040"/>
    </source>
</evidence>
<dbReference type="CDD" id="cd16930">
    <property type="entry name" value="HATPase_TopII-like"/>
    <property type="match status" value="1"/>
</dbReference>
<dbReference type="InterPro" id="IPR013759">
    <property type="entry name" value="Topo_IIA_B_C"/>
</dbReference>
<evidence type="ECO:0000256" key="15">
    <source>
        <dbReference type="RuleBase" id="RU362094"/>
    </source>
</evidence>
<dbReference type="InterPro" id="IPR031660">
    <property type="entry name" value="TOPRIM_C"/>
</dbReference>
<dbReference type="Gene3D" id="3.90.199.10">
    <property type="entry name" value="Topoisomerase II, domain 5"/>
    <property type="match status" value="1"/>
</dbReference>
<evidence type="ECO:0000256" key="7">
    <source>
        <dbReference type="ARBA" id="ARBA00022723"/>
    </source>
</evidence>
<evidence type="ECO:0000256" key="17">
    <source>
        <dbReference type="SAM" id="MobiDB-lite"/>
    </source>
</evidence>
<gene>
    <name evidence="20" type="ORF">FA13DRAFT_1850549</name>
</gene>
<dbReference type="SMART" id="SM00433">
    <property type="entry name" value="TOP2c"/>
    <property type="match status" value="1"/>
</dbReference>
<evidence type="ECO:0000256" key="4">
    <source>
        <dbReference type="ARBA" id="ARBA00011080"/>
    </source>
</evidence>
<feature type="domain" description="Topo IIA-type catalytic" evidence="19">
    <location>
        <begin position="778"/>
        <end position="1247"/>
    </location>
</feature>
<dbReference type="SMART" id="SM00387">
    <property type="entry name" value="HATPase_c"/>
    <property type="match status" value="1"/>
</dbReference>
<dbReference type="FunFam" id="3.30.1490.30:FF:000001">
    <property type="entry name" value="DNA topoisomerase 2"/>
    <property type="match status" value="1"/>
</dbReference>
<comment type="function">
    <text evidence="15">Control of topological states of DNA by transient breakage and subsequent rejoining of DNA strands. Topoisomerase II makes double-strand breaks.</text>
</comment>
<dbReference type="Gene3D" id="3.30.1360.40">
    <property type="match status" value="1"/>
</dbReference>
<dbReference type="FunFam" id="3.40.50.670:FF:000001">
    <property type="entry name" value="DNA topoisomerase 2"/>
    <property type="match status" value="2"/>
</dbReference>
<feature type="compositionally biased region" description="Acidic residues" evidence="17">
    <location>
        <begin position="1544"/>
        <end position="1562"/>
    </location>
</feature>
<dbReference type="SUPFAM" id="SSF54211">
    <property type="entry name" value="Ribosomal protein S5 domain 2-like"/>
    <property type="match status" value="1"/>
</dbReference>
<evidence type="ECO:0000256" key="1">
    <source>
        <dbReference type="ARBA" id="ARBA00000185"/>
    </source>
</evidence>
<dbReference type="InterPro" id="IPR002205">
    <property type="entry name" value="Topo_IIA_dom_A"/>
</dbReference>
<organism evidence="20 21">
    <name type="scientific">Coprinellus micaceus</name>
    <name type="common">Glistening ink-cap mushroom</name>
    <name type="synonym">Coprinus micaceus</name>
    <dbReference type="NCBI Taxonomy" id="71717"/>
    <lineage>
        <taxon>Eukaryota</taxon>
        <taxon>Fungi</taxon>
        <taxon>Dikarya</taxon>
        <taxon>Basidiomycota</taxon>
        <taxon>Agaricomycotina</taxon>
        <taxon>Agaricomycetes</taxon>
        <taxon>Agaricomycetidae</taxon>
        <taxon>Agaricales</taxon>
        <taxon>Agaricineae</taxon>
        <taxon>Psathyrellaceae</taxon>
        <taxon>Coprinellus</taxon>
    </lineage>
</organism>
<dbReference type="PRINTS" id="PR00418">
    <property type="entry name" value="TPI2FAMILY"/>
</dbReference>
<evidence type="ECO:0000259" key="18">
    <source>
        <dbReference type="PROSITE" id="PS50880"/>
    </source>
</evidence>
<dbReference type="FunFam" id="3.30.565.10:FF:000004">
    <property type="entry name" value="DNA topoisomerase 2"/>
    <property type="match status" value="1"/>
</dbReference>
<dbReference type="SUPFAM" id="SSF55874">
    <property type="entry name" value="ATPase domain of HSP90 chaperone/DNA topoisomerase II/histidine kinase"/>
    <property type="match status" value="1"/>
</dbReference>
<keyword evidence="11 14" id="KW-0799">Topoisomerase</keyword>
<dbReference type="PROSITE" id="PS00177">
    <property type="entry name" value="TOPOISOMERASE_II"/>
    <property type="match status" value="1"/>
</dbReference>
<dbReference type="PROSITE" id="PS50880">
    <property type="entry name" value="TOPRIM"/>
    <property type="match status" value="1"/>
</dbReference>
<dbReference type="Pfam" id="PF00204">
    <property type="entry name" value="DNA_gyraseB"/>
    <property type="match status" value="1"/>
</dbReference>
<dbReference type="InterPro" id="IPR050634">
    <property type="entry name" value="DNA_Topoisomerase_II"/>
</dbReference>
<comment type="cofactor">
    <cofactor evidence="3">
        <name>Mg(2+)</name>
        <dbReference type="ChEBI" id="CHEBI:18420"/>
    </cofactor>
</comment>
<dbReference type="InterPro" id="IPR006171">
    <property type="entry name" value="TOPRIM_dom"/>
</dbReference>
<feature type="active site" description="O-(5'-phospho-DNA)-tyrosine intermediate" evidence="14">
    <location>
        <position position="868"/>
    </location>
</feature>
<feature type="domain" description="Toprim" evidence="18">
    <location>
        <begin position="532"/>
        <end position="646"/>
    </location>
</feature>
<dbReference type="InterPro" id="IPR034157">
    <property type="entry name" value="TOPRIM_TopoII"/>
</dbReference>
<proteinExistence type="inferred from homology"/>
<comment type="catalytic activity">
    <reaction evidence="1 14 15">
        <text>ATP-dependent breakage, passage and rejoining of double-stranded DNA.</text>
        <dbReference type="EC" id="5.6.2.2"/>
    </reaction>
</comment>
<dbReference type="InterPro" id="IPR020568">
    <property type="entry name" value="Ribosomal_Su5_D2-typ_SF"/>
</dbReference>
<dbReference type="SUPFAM" id="SSF56719">
    <property type="entry name" value="Type II DNA topoisomerase"/>
    <property type="match status" value="1"/>
</dbReference>
<dbReference type="PANTHER" id="PTHR10169">
    <property type="entry name" value="DNA TOPOISOMERASE/GYRASE"/>
    <property type="match status" value="1"/>
</dbReference>
<reference evidence="20 21" key="1">
    <citation type="journal article" date="2019" name="Nat. Ecol. Evol.">
        <title>Megaphylogeny resolves global patterns of mushroom evolution.</title>
        <authorList>
            <person name="Varga T."/>
            <person name="Krizsan K."/>
            <person name="Foldi C."/>
            <person name="Dima B."/>
            <person name="Sanchez-Garcia M."/>
            <person name="Sanchez-Ramirez S."/>
            <person name="Szollosi G.J."/>
            <person name="Szarkandi J.G."/>
            <person name="Papp V."/>
            <person name="Albert L."/>
            <person name="Andreopoulos W."/>
            <person name="Angelini C."/>
            <person name="Antonin V."/>
            <person name="Barry K.W."/>
            <person name="Bougher N.L."/>
            <person name="Buchanan P."/>
            <person name="Buyck B."/>
            <person name="Bense V."/>
            <person name="Catcheside P."/>
            <person name="Chovatia M."/>
            <person name="Cooper J."/>
            <person name="Damon W."/>
            <person name="Desjardin D."/>
            <person name="Finy P."/>
            <person name="Geml J."/>
            <person name="Haridas S."/>
            <person name="Hughes K."/>
            <person name="Justo A."/>
            <person name="Karasinski D."/>
            <person name="Kautmanova I."/>
            <person name="Kiss B."/>
            <person name="Kocsube S."/>
            <person name="Kotiranta H."/>
            <person name="LaButti K.M."/>
            <person name="Lechner B.E."/>
            <person name="Liimatainen K."/>
            <person name="Lipzen A."/>
            <person name="Lukacs Z."/>
            <person name="Mihaltcheva S."/>
            <person name="Morgado L.N."/>
            <person name="Niskanen T."/>
            <person name="Noordeloos M.E."/>
            <person name="Ohm R.A."/>
            <person name="Ortiz-Santana B."/>
            <person name="Ovrebo C."/>
            <person name="Racz N."/>
            <person name="Riley R."/>
            <person name="Savchenko A."/>
            <person name="Shiryaev A."/>
            <person name="Soop K."/>
            <person name="Spirin V."/>
            <person name="Szebenyi C."/>
            <person name="Tomsovsky M."/>
            <person name="Tulloss R.E."/>
            <person name="Uehling J."/>
            <person name="Grigoriev I.V."/>
            <person name="Vagvolgyi C."/>
            <person name="Papp T."/>
            <person name="Martin F.M."/>
            <person name="Miettinen O."/>
            <person name="Hibbett D.S."/>
            <person name="Nagy L.G."/>
        </authorList>
    </citation>
    <scope>NUCLEOTIDE SEQUENCE [LARGE SCALE GENOMIC DNA]</scope>
    <source>
        <strain evidence="20 21">FP101781</strain>
    </source>
</reference>
<feature type="compositionally biased region" description="Low complexity" evidence="17">
    <location>
        <begin position="29"/>
        <end position="56"/>
    </location>
</feature>
<dbReference type="Gene3D" id="3.30.1490.30">
    <property type="match status" value="1"/>
</dbReference>
<dbReference type="PRINTS" id="PR01158">
    <property type="entry name" value="TOPISMRASEII"/>
</dbReference>
<dbReference type="InterPro" id="IPR003594">
    <property type="entry name" value="HATPase_dom"/>
</dbReference>
<evidence type="ECO:0000313" key="21">
    <source>
        <dbReference type="Proteomes" id="UP000298030"/>
    </source>
</evidence>
<feature type="region of interest" description="Disordered" evidence="17">
    <location>
        <begin position="1266"/>
        <end position="1562"/>
    </location>
</feature>
<dbReference type="Proteomes" id="UP000298030">
    <property type="component" value="Unassembled WGS sequence"/>
</dbReference>
<keyword evidence="16" id="KW-0175">Coiled coil</keyword>
<dbReference type="Pfam" id="PF01751">
    <property type="entry name" value="Toprim"/>
    <property type="match status" value="1"/>
</dbReference>